<evidence type="ECO:0000313" key="3">
    <source>
        <dbReference type="EnsemblPlants" id="Pp3c8_11108V3.1"/>
    </source>
</evidence>
<accession>A0A2K1K6R2</accession>
<dbReference type="Proteomes" id="UP000006727">
    <property type="component" value="Chromosome 8"/>
</dbReference>
<feature type="region of interest" description="Disordered" evidence="1">
    <location>
        <begin position="1"/>
        <end position="73"/>
    </location>
</feature>
<keyword evidence="4" id="KW-1185">Reference proteome</keyword>
<evidence type="ECO:0000313" key="4">
    <source>
        <dbReference type="Proteomes" id="UP000006727"/>
    </source>
</evidence>
<reference evidence="2 4" key="2">
    <citation type="journal article" date="2018" name="Plant J.">
        <title>The Physcomitrella patens chromosome-scale assembly reveals moss genome structure and evolution.</title>
        <authorList>
            <person name="Lang D."/>
            <person name="Ullrich K.K."/>
            <person name="Murat F."/>
            <person name="Fuchs J."/>
            <person name="Jenkins J."/>
            <person name="Haas F.B."/>
            <person name="Piednoel M."/>
            <person name="Gundlach H."/>
            <person name="Van Bel M."/>
            <person name="Meyberg R."/>
            <person name="Vives C."/>
            <person name="Morata J."/>
            <person name="Symeonidi A."/>
            <person name="Hiss M."/>
            <person name="Muchero W."/>
            <person name="Kamisugi Y."/>
            <person name="Saleh O."/>
            <person name="Blanc G."/>
            <person name="Decker E.L."/>
            <person name="van Gessel N."/>
            <person name="Grimwood J."/>
            <person name="Hayes R.D."/>
            <person name="Graham S.W."/>
            <person name="Gunter L.E."/>
            <person name="McDaniel S.F."/>
            <person name="Hoernstein S.N.W."/>
            <person name="Larsson A."/>
            <person name="Li F.W."/>
            <person name="Perroud P.F."/>
            <person name="Phillips J."/>
            <person name="Ranjan P."/>
            <person name="Rokshar D.S."/>
            <person name="Rothfels C.J."/>
            <person name="Schneider L."/>
            <person name="Shu S."/>
            <person name="Stevenson D.W."/>
            <person name="Thummler F."/>
            <person name="Tillich M."/>
            <person name="Villarreal Aguilar J.C."/>
            <person name="Widiez T."/>
            <person name="Wong G.K."/>
            <person name="Wymore A."/>
            <person name="Zhang Y."/>
            <person name="Zimmer A.D."/>
            <person name="Quatrano R.S."/>
            <person name="Mayer K.F.X."/>
            <person name="Goodstein D."/>
            <person name="Casacuberta J.M."/>
            <person name="Vandepoele K."/>
            <person name="Reski R."/>
            <person name="Cuming A.C."/>
            <person name="Tuskan G.A."/>
            <person name="Maumus F."/>
            <person name="Salse J."/>
            <person name="Schmutz J."/>
            <person name="Rensing S.A."/>
        </authorList>
    </citation>
    <scope>NUCLEOTIDE SEQUENCE [LARGE SCALE GENOMIC DNA]</scope>
    <source>
        <strain evidence="3 4">cv. Gransden 2004</strain>
    </source>
</reference>
<reference evidence="3" key="3">
    <citation type="submission" date="2020-12" db="UniProtKB">
        <authorList>
            <consortium name="EnsemblPlants"/>
        </authorList>
    </citation>
    <scope>IDENTIFICATION</scope>
</reference>
<protein>
    <submittedName>
        <fullName evidence="2 3">Uncharacterized protein</fullName>
    </submittedName>
</protein>
<dbReference type="Gramene" id="Pp3c8_11108V3.1">
    <property type="protein sequence ID" value="Pp3c8_11108V3.1"/>
    <property type="gene ID" value="Pp3c8_11108"/>
</dbReference>
<dbReference type="InParanoid" id="A0A2K1K6R2"/>
<dbReference type="PaxDb" id="3218-PP1S62_33V6.1"/>
<proteinExistence type="predicted"/>
<organism evidence="2">
    <name type="scientific">Physcomitrium patens</name>
    <name type="common">Spreading-leaved earth moss</name>
    <name type="synonym">Physcomitrella patens</name>
    <dbReference type="NCBI Taxonomy" id="3218"/>
    <lineage>
        <taxon>Eukaryota</taxon>
        <taxon>Viridiplantae</taxon>
        <taxon>Streptophyta</taxon>
        <taxon>Embryophyta</taxon>
        <taxon>Bryophyta</taxon>
        <taxon>Bryophytina</taxon>
        <taxon>Bryopsida</taxon>
        <taxon>Funariidae</taxon>
        <taxon>Funariales</taxon>
        <taxon>Funariaceae</taxon>
        <taxon>Physcomitrium</taxon>
    </lineage>
</organism>
<dbReference type="EnsemblPlants" id="Pp3c8_11108V3.1">
    <property type="protein sequence ID" value="Pp3c8_11108V3.1"/>
    <property type="gene ID" value="Pp3c8_11108"/>
</dbReference>
<evidence type="ECO:0000313" key="2">
    <source>
        <dbReference type="EMBL" id="PNR49473.1"/>
    </source>
</evidence>
<reference evidence="2 4" key="1">
    <citation type="journal article" date="2008" name="Science">
        <title>The Physcomitrella genome reveals evolutionary insights into the conquest of land by plants.</title>
        <authorList>
            <person name="Rensing S."/>
            <person name="Lang D."/>
            <person name="Zimmer A."/>
            <person name="Terry A."/>
            <person name="Salamov A."/>
            <person name="Shapiro H."/>
            <person name="Nishiyama T."/>
            <person name="Perroud P.-F."/>
            <person name="Lindquist E."/>
            <person name="Kamisugi Y."/>
            <person name="Tanahashi T."/>
            <person name="Sakakibara K."/>
            <person name="Fujita T."/>
            <person name="Oishi K."/>
            <person name="Shin-I T."/>
            <person name="Kuroki Y."/>
            <person name="Toyoda A."/>
            <person name="Suzuki Y."/>
            <person name="Hashimoto A."/>
            <person name="Yamaguchi K."/>
            <person name="Sugano A."/>
            <person name="Kohara Y."/>
            <person name="Fujiyama A."/>
            <person name="Anterola A."/>
            <person name="Aoki S."/>
            <person name="Ashton N."/>
            <person name="Barbazuk W.B."/>
            <person name="Barker E."/>
            <person name="Bennetzen J."/>
            <person name="Bezanilla M."/>
            <person name="Blankenship R."/>
            <person name="Cho S.H."/>
            <person name="Dutcher S."/>
            <person name="Estelle M."/>
            <person name="Fawcett J.A."/>
            <person name="Gundlach H."/>
            <person name="Hanada K."/>
            <person name="Heyl A."/>
            <person name="Hicks K.A."/>
            <person name="Hugh J."/>
            <person name="Lohr M."/>
            <person name="Mayer K."/>
            <person name="Melkozernov A."/>
            <person name="Murata T."/>
            <person name="Nelson D."/>
            <person name="Pils B."/>
            <person name="Prigge M."/>
            <person name="Reiss B."/>
            <person name="Renner T."/>
            <person name="Rombauts S."/>
            <person name="Rushton P."/>
            <person name="Sanderfoot A."/>
            <person name="Schween G."/>
            <person name="Shiu S.-H."/>
            <person name="Stueber K."/>
            <person name="Theodoulou F.L."/>
            <person name="Tu H."/>
            <person name="Van de Peer Y."/>
            <person name="Verrier P.J."/>
            <person name="Waters E."/>
            <person name="Wood A."/>
            <person name="Yang L."/>
            <person name="Cove D."/>
            <person name="Cuming A."/>
            <person name="Hasebe M."/>
            <person name="Lucas S."/>
            <person name="Mishler D.B."/>
            <person name="Reski R."/>
            <person name="Grigoriev I."/>
            <person name="Quatrano R.S."/>
            <person name="Boore J.L."/>
        </authorList>
    </citation>
    <scope>NUCLEOTIDE SEQUENCE [LARGE SCALE GENOMIC DNA]</scope>
    <source>
        <strain evidence="3 4">cv. Gransden 2004</strain>
    </source>
</reference>
<feature type="compositionally biased region" description="Basic residues" evidence="1">
    <location>
        <begin position="40"/>
        <end position="50"/>
    </location>
</feature>
<evidence type="ECO:0000256" key="1">
    <source>
        <dbReference type="SAM" id="MobiDB-lite"/>
    </source>
</evidence>
<sequence>MTKRMKKGRKKRPLRRMRRRTQSPKKRSSFMMPVSPCTKSKSKSKSKHGKAKEEKRRLRHYYAPPPPPPLLHNRQAASAAPHIAALLPNTRSPFREFLVHNISGYSFLQNTIIDEYAKTIGKWEGWLFFYLGVIYILKNYSTEQNPLTMAPKNL</sequence>
<dbReference type="EMBL" id="ABEU02000008">
    <property type="protein sequence ID" value="PNR49473.1"/>
    <property type="molecule type" value="Genomic_DNA"/>
</dbReference>
<name>A0A2K1K6R2_PHYPA</name>
<gene>
    <name evidence="2" type="ORF">PHYPA_011369</name>
</gene>
<feature type="compositionally biased region" description="Basic residues" evidence="1">
    <location>
        <begin position="1"/>
        <end position="28"/>
    </location>
</feature>
<dbReference type="AlphaFoldDB" id="A0A2K1K6R2"/>